<feature type="compositionally biased region" description="Polar residues" evidence="1">
    <location>
        <begin position="308"/>
        <end position="337"/>
    </location>
</feature>
<evidence type="ECO:0000313" key="3">
    <source>
        <dbReference type="EMBL" id="KAF8445637.1"/>
    </source>
</evidence>
<feature type="domain" description="PEHE" evidence="2">
    <location>
        <begin position="102"/>
        <end position="239"/>
    </location>
</feature>
<evidence type="ECO:0000256" key="1">
    <source>
        <dbReference type="SAM" id="MobiDB-lite"/>
    </source>
</evidence>
<keyword evidence="4" id="KW-1185">Reference proteome</keyword>
<feature type="region of interest" description="Disordered" evidence="1">
    <location>
        <begin position="296"/>
        <end position="373"/>
    </location>
</feature>
<feature type="compositionally biased region" description="Low complexity" evidence="1">
    <location>
        <begin position="364"/>
        <end position="373"/>
    </location>
</feature>
<evidence type="ECO:0000313" key="4">
    <source>
        <dbReference type="Proteomes" id="UP001194468"/>
    </source>
</evidence>
<dbReference type="GO" id="GO:0000123">
    <property type="term" value="C:histone acetyltransferase complex"/>
    <property type="evidence" value="ECO:0007669"/>
    <property type="project" value="UniProtKB-ARBA"/>
</dbReference>
<reference evidence="3" key="1">
    <citation type="submission" date="2019-10" db="EMBL/GenBank/DDBJ databases">
        <authorList>
            <consortium name="DOE Joint Genome Institute"/>
            <person name="Kuo A."/>
            <person name="Miyauchi S."/>
            <person name="Kiss E."/>
            <person name="Drula E."/>
            <person name="Kohler A."/>
            <person name="Sanchez-Garcia M."/>
            <person name="Andreopoulos B."/>
            <person name="Barry K.W."/>
            <person name="Bonito G."/>
            <person name="Buee M."/>
            <person name="Carver A."/>
            <person name="Chen C."/>
            <person name="Cichocki N."/>
            <person name="Clum A."/>
            <person name="Culley D."/>
            <person name="Crous P.W."/>
            <person name="Fauchery L."/>
            <person name="Girlanda M."/>
            <person name="Hayes R."/>
            <person name="Keri Z."/>
            <person name="LaButti K."/>
            <person name="Lipzen A."/>
            <person name="Lombard V."/>
            <person name="Magnuson J."/>
            <person name="Maillard F."/>
            <person name="Morin E."/>
            <person name="Murat C."/>
            <person name="Nolan M."/>
            <person name="Ohm R."/>
            <person name="Pangilinan J."/>
            <person name="Pereira M."/>
            <person name="Perotto S."/>
            <person name="Peter M."/>
            <person name="Riley R."/>
            <person name="Sitrit Y."/>
            <person name="Stielow B."/>
            <person name="Szollosi G."/>
            <person name="Zifcakova L."/>
            <person name="Stursova M."/>
            <person name="Spatafora J.W."/>
            <person name="Tedersoo L."/>
            <person name="Vaario L.-M."/>
            <person name="Yamada A."/>
            <person name="Yan M."/>
            <person name="Wang P."/>
            <person name="Xu J."/>
            <person name="Bruns T."/>
            <person name="Baldrian P."/>
            <person name="Vilgalys R."/>
            <person name="Henrissat B."/>
            <person name="Grigoriev I.V."/>
            <person name="Hibbett D."/>
            <person name="Nagy L.G."/>
            <person name="Martin F.M."/>
        </authorList>
    </citation>
    <scope>NUCLEOTIDE SEQUENCE</scope>
    <source>
        <strain evidence="3">BED1</strain>
    </source>
</reference>
<feature type="region of interest" description="Disordered" evidence="1">
    <location>
        <begin position="193"/>
        <end position="213"/>
    </location>
</feature>
<evidence type="ECO:0000259" key="2">
    <source>
        <dbReference type="SMART" id="SM01300"/>
    </source>
</evidence>
<sequence length="463" mass="51703">MADASHLTTPHPRQKRVLPTRSRRGGPGIGSCDVDLMILDAQKRRLDNEPLIPTDTPFLLTTDSGLLQPSSMAASFGLNTFANQRYFDRADVIKAYREQLNIQTPEFSLLSEEATVGGRFRPRSSGEQDNADTSDAAYEKRHRKYEFCEKRQRLREKEKLKHEQYKLKERVEQLRLMDDSAFLGLPAASFSQPPAANEDKSGVSLSDTQTNVNPIYDEGERRRQEMLEVASILEERYRTLLPSEKKLADLKDANRLSSMIPQAPDICSLESNSIAREASSQVSPKPTAPSIILKIKVPQTRHKGVSSPGANSNSVHTPSSPTKPFSKVSSDTLSVTSDRPYKRYRTSRVDDAESPSRPTSEYATTKSSHSTTLKSEPCVLMQWALRNQAAPNARKTQRHVTAFGTKVPQSLEEVRDFELPEWIRPRSPTIISDRAKDSSVPSIPLPEHPSAPTLQLADISSHS</sequence>
<feature type="region of interest" description="Disordered" evidence="1">
    <location>
        <begin position="1"/>
        <end position="29"/>
    </location>
</feature>
<dbReference type="EMBL" id="WHUW01000005">
    <property type="protein sequence ID" value="KAF8445637.1"/>
    <property type="molecule type" value="Genomic_DNA"/>
</dbReference>
<comment type="caution">
    <text evidence="3">The sequence shown here is derived from an EMBL/GenBank/DDBJ whole genome shotgun (WGS) entry which is preliminary data.</text>
</comment>
<proteinExistence type="predicted"/>
<reference evidence="3" key="2">
    <citation type="journal article" date="2020" name="Nat. Commun.">
        <title>Large-scale genome sequencing of mycorrhizal fungi provides insights into the early evolution of symbiotic traits.</title>
        <authorList>
            <person name="Miyauchi S."/>
            <person name="Kiss E."/>
            <person name="Kuo A."/>
            <person name="Drula E."/>
            <person name="Kohler A."/>
            <person name="Sanchez-Garcia M."/>
            <person name="Morin E."/>
            <person name="Andreopoulos B."/>
            <person name="Barry K.W."/>
            <person name="Bonito G."/>
            <person name="Buee M."/>
            <person name="Carver A."/>
            <person name="Chen C."/>
            <person name="Cichocki N."/>
            <person name="Clum A."/>
            <person name="Culley D."/>
            <person name="Crous P.W."/>
            <person name="Fauchery L."/>
            <person name="Girlanda M."/>
            <person name="Hayes R.D."/>
            <person name="Keri Z."/>
            <person name="LaButti K."/>
            <person name="Lipzen A."/>
            <person name="Lombard V."/>
            <person name="Magnuson J."/>
            <person name="Maillard F."/>
            <person name="Murat C."/>
            <person name="Nolan M."/>
            <person name="Ohm R.A."/>
            <person name="Pangilinan J."/>
            <person name="Pereira M.F."/>
            <person name="Perotto S."/>
            <person name="Peter M."/>
            <person name="Pfister S."/>
            <person name="Riley R."/>
            <person name="Sitrit Y."/>
            <person name="Stielow J.B."/>
            <person name="Szollosi G."/>
            <person name="Zifcakova L."/>
            <person name="Stursova M."/>
            <person name="Spatafora J.W."/>
            <person name="Tedersoo L."/>
            <person name="Vaario L.M."/>
            <person name="Yamada A."/>
            <person name="Yan M."/>
            <person name="Wang P."/>
            <person name="Xu J."/>
            <person name="Bruns T."/>
            <person name="Baldrian P."/>
            <person name="Vilgalys R."/>
            <person name="Dunand C."/>
            <person name="Henrissat B."/>
            <person name="Grigoriev I.V."/>
            <person name="Hibbett D."/>
            <person name="Nagy L.G."/>
            <person name="Martin F.M."/>
        </authorList>
    </citation>
    <scope>NUCLEOTIDE SEQUENCE</scope>
    <source>
        <strain evidence="3">BED1</strain>
    </source>
</reference>
<feature type="region of interest" description="Disordered" evidence="1">
    <location>
        <begin position="425"/>
        <end position="463"/>
    </location>
</feature>
<dbReference type="InterPro" id="IPR029332">
    <property type="entry name" value="PEHE_dom"/>
</dbReference>
<protein>
    <recommendedName>
        <fullName evidence="2">PEHE domain-containing protein</fullName>
    </recommendedName>
</protein>
<feature type="compositionally biased region" description="Polar residues" evidence="1">
    <location>
        <begin position="203"/>
        <end position="213"/>
    </location>
</feature>
<dbReference type="SMART" id="SM01300">
    <property type="entry name" value="PEHE"/>
    <property type="match status" value="1"/>
</dbReference>
<organism evidence="3 4">
    <name type="scientific">Boletus edulis BED1</name>
    <dbReference type="NCBI Taxonomy" id="1328754"/>
    <lineage>
        <taxon>Eukaryota</taxon>
        <taxon>Fungi</taxon>
        <taxon>Dikarya</taxon>
        <taxon>Basidiomycota</taxon>
        <taxon>Agaricomycotina</taxon>
        <taxon>Agaricomycetes</taxon>
        <taxon>Agaricomycetidae</taxon>
        <taxon>Boletales</taxon>
        <taxon>Boletineae</taxon>
        <taxon>Boletaceae</taxon>
        <taxon>Boletoideae</taxon>
        <taxon>Boletus</taxon>
    </lineage>
</organism>
<accession>A0AAD4C0V4</accession>
<dbReference type="Proteomes" id="UP001194468">
    <property type="component" value="Unassembled WGS sequence"/>
</dbReference>
<name>A0AAD4C0V4_BOLED</name>
<dbReference type="AlphaFoldDB" id="A0AAD4C0V4"/>
<gene>
    <name evidence="3" type="ORF">L210DRAFT_936359</name>
</gene>
<feature type="compositionally biased region" description="Basic residues" evidence="1">
    <location>
        <begin position="12"/>
        <end position="24"/>
    </location>
</feature>
<feature type="region of interest" description="Disordered" evidence="1">
    <location>
        <begin position="119"/>
        <end position="138"/>
    </location>
</feature>